<gene>
    <name evidence="16" type="ORF">CMU_027950</name>
</gene>
<dbReference type="EC" id="2.3.1.20" evidence="5"/>
<keyword evidence="9" id="KW-0319">Glycerol metabolism</keyword>
<dbReference type="PANTHER" id="PTHR12317">
    <property type="entry name" value="DIACYLGLYCEROL O-ACYLTRANSFERASE"/>
    <property type="match status" value="1"/>
</dbReference>
<evidence type="ECO:0000256" key="6">
    <source>
        <dbReference type="ARBA" id="ARBA00022516"/>
    </source>
</evidence>
<evidence type="ECO:0000256" key="14">
    <source>
        <dbReference type="ARBA" id="ARBA00023315"/>
    </source>
</evidence>
<keyword evidence="17" id="KW-1185">Reference proteome</keyword>
<protein>
    <recommendedName>
        <fullName evidence="5">diacylglycerol O-acyltransferase</fullName>
        <ecNumber evidence="5">2.3.1.20</ecNumber>
    </recommendedName>
</protein>
<keyword evidence="14 16" id="KW-0012">Acyltransferase</keyword>
<dbReference type="GeneID" id="6994802"/>
<accession>B6ABN3</accession>
<dbReference type="OrthoDB" id="264532at2759"/>
<keyword evidence="13 15" id="KW-0472">Membrane</keyword>
<dbReference type="InterPro" id="IPR007130">
    <property type="entry name" value="DAGAT"/>
</dbReference>
<evidence type="ECO:0000313" key="16">
    <source>
        <dbReference type="EMBL" id="EEA05785.1"/>
    </source>
</evidence>
<comment type="similarity">
    <text evidence="4">Belongs to the diacylglycerol acyltransferase family.</text>
</comment>
<dbReference type="Pfam" id="PF03982">
    <property type="entry name" value="DAGAT"/>
    <property type="match status" value="1"/>
</dbReference>
<reference evidence="16" key="1">
    <citation type="submission" date="2008-06" db="EMBL/GenBank/DDBJ databases">
        <authorList>
            <person name="Lorenzi H."/>
            <person name="Inman J."/>
            <person name="Miller J."/>
            <person name="Schobel S."/>
            <person name="Amedeo P."/>
            <person name="Caler E.V."/>
            <person name="da Silva J."/>
        </authorList>
    </citation>
    <scope>NUCLEOTIDE SEQUENCE [LARGE SCALE GENOMIC DNA]</scope>
    <source>
        <strain evidence="16">RN66</strain>
    </source>
</reference>
<dbReference type="EMBL" id="DS989727">
    <property type="protein sequence ID" value="EEA05785.1"/>
    <property type="molecule type" value="Genomic_DNA"/>
</dbReference>
<proteinExistence type="inferred from homology"/>
<organism evidence="16 17">
    <name type="scientific">Cryptosporidium muris (strain RN66)</name>
    <dbReference type="NCBI Taxonomy" id="441375"/>
    <lineage>
        <taxon>Eukaryota</taxon>
        <taxon>Sar</taxon>
        <taxon>Alveolata</taxon>
        <taxon>Apicomplexa</taxon>
        <taxon>Conoidasida</taxon>
        <taxon>Coccidia</taxon>
        <taxon>Eucoccidiorida</taxon>
        <taxon>Eimeriorina</taxon>
        <taxon>Cryptosporidiidae</taxon>
        <taxon>Cryptosporidium</taxon>
    </lineage>
</organism>
<evidence type="ECO:0000256" key="9">
    <source>
        <dbReference type="ARBA" id="ARBA00022798"/>
    </source>
</evidence>
<keyword evidence="12" id="KW-0443">Lipid metabolism</keyword>
<evidence type="ECO:0000256" key="13">
    <source>
        <dbReference type="ARBA" id="ARBA00023136"/>
    </source>
</evidence>
<dbReference type="PANTHER" id="PTHR12317:SF0">
    <property type="entry name" value="ACYLTRANSFERASE"/>
    <property type="match status" value="1"/>
</dbReference>
<dbReference type="Proteomes" id="UP000001460">
    <property type="component" value="Unassembled WGS sequence"/>
</dbReference>
<evidence type="ECO:0000256" key="12">
    <source>
        <dbReference type="ARBA" id="ARBA00023098"/>
    </source>
</evidence>
<comment type="subcellular location">
    <subcellularLocation>
        <location evidence="1">Endoplasmic reticulum membrane</location>
        <topology evidence="1">Multi-pass membrane protein</topology>
    </subcellularLocation>
</comment>
<comment type="pathway">
    <text evidence="2">Glycerolipid metabolism; triacylglycerol biosynthesis.</text>
</comment>
<keyword evidence="8 15" id="KW-0812">Transmembrane</keyword>
<dbReference type="STRING" id="441375.B6ABN3"/>
<evidence type="ECO:0000256" key="10">
    <source>
        <dbReference type="ARBA" id="ARBA00022824"/>
    </source>
</evidence>
<dbReference type="RefSeq" id="XP_002140134.1">
    <property type="nucleotide sequence ID" value="XM_002140098.1"/>
</dbReference>
<dbReference type="GO" id="GO:0006071">
    <property type="term" value="P:glycerol metabolic process"/>
    <property type="evidence" value="ECO:0007669"/>
    <property type="project" value="UniProtKB-KW"/>
</dbReference>
<evidence type="ECO:0000256" key="2">
    <source>
        <dbReference type="ARBA" id="ARBA00004771"/>
    </source>
</evidence>
<evidence type="ECO:0000256" key="7">
    <source>
        <dbReference type="ARBA" id="ARBA00022679"/>
    </source>
</evidence>
<evidence type="ECO:0000256" key="4">
    <source>
        <dbReference type="ARBA" id="ARBA00005420"/>
    </source>
</evidence>
<evidence type="ECO:0000256" key="15">
    <source>
        <dbReference type="SAM" id="Phobius"/>
    </source>
</evidence>
<evidence type="ECO:0000256" key="8">
    <source>
        <dbReference type="ARBA" id="ARBA00022692"/>
    </source>
</evidence>
<dbReference type="OMA" id="WMWLILF"/>
<dbReference type="VEuPathDB" id="CryptoDB:CMU_027950"/>
<evidence type="ECO:0000313" key="17">
    <source>
        <dbReference type="Proteomes" id="UP000001460"/>
    </source>
</evidence>
<feature type="transmembrane region" description="Helical" evidence="15">
    <location>
        <begin position="56"/>
        <end position="77"/>
    </location>
</feature>
<dbReference type="GO" id="GO:0004144">
    <property type="term" value="F:diacylglycerol O-acyltransferase activity"/>
    <property type="evidence" value="ECO:0007669"/>
    <property type="project" value="UniProtKB-EC"/>
</dbReference>
<evidence type="ECO:0000256" key="1">
    <source>
        <dbReference type="ARBA" id="ARBA00004477"/>
    </source>
</evidence>
<keyword evidence="7 16" id="KW-0808">Transferase</keyword>
<keyword evidence="6" id="KW-0444">Lipid biosynthesis</keyword>
<dbReference type="AlphaFoldDB" id="B6ABN3"/>
<keyword evidence="11 15" id="KW-1133">Transmembrane helix</keyword>
<name>B6ABN3_CRYMR</name>
<dbReference type="eggNOG" id="KOG0831">
    <property type="taxonomic scope" value="Eukaryota"/>
</dbReference>
<evidence type="ECO:0000256" key="3">
    <source>
        <dbReference type="ARBA" id="ARBA00005189"/>
    </source>
</evidence>
<evidence type="ECO:0000256" key="5">
    <source>
        <dbReference type="ARBA" id="ARBA00013244"/>
    </source>
</evidence>
<dbReference type="GO" id="GO:0019432">
    <property type="term" value="P:triglyceride biosynthetic process"/>
    <property type="evidence" value="ECO:0007669"/>
    <property type="project" value="TreeGrafter"/>
</dbReference>
<dbReference type="GO" id="GO:0005789">
    <property type="term" value="C:endoplasmic reticulum membrane"/>
    <property type="evidence" value="ECO:0007669"/>
    <property type="project" value="UniProtKB-SubCell"/>
</dbReference>
<sequence length="252" mass="29848">MNNWTGPCKIIVESPDFKKNQKQLLGIHPHGVTSIGLMNIVKSNIFKKLYVIVTEAIIWLQPIIWSILSMFATLRGASHTSFKNIMKREESPLIMFPGGFQESTILDWGVDEIYIKNRYGFIKYCMQYNYRIRPVYVFGECLTFNNTRFARNLRLFLNKFSIPGVFPYGDYWWLPFLPKKNVPLLVVIGSPIEVPYFPENPPRDEIKKYHKIYIERLQELYRTYSPKYLESFTDYEVIKKYKEIKLPEISLM</sequence>
<comment type="pathway">
    <text evidence="3">Lipid metabolism.</text>
</comment>
<evidence type="ECO:0000256" key="11">
    <source>
        <dbReference type="ARBA" id="ARBA00022989"/>
    </source>
</evidence>
<keyword evidence="10" id="KW-0256">Endoplasmic reticulum</keyword>